<feature type="domain" description="EF-hand" evidence="2">
    <location>
        <begin position="89"/>
        <end position="115"/>
    </location>
</feature>
<evidence type="ECO:0000256" key="1">
    <source>
        <dbReference type="SAM" id="SignalP"/>
    </source>
</evidence>
<dbReference type="EMBL" id="JBAMIC010000002">
    <property type="protein sequence ID" value="KAK7112302.1"/>
    <property type="molecule type" value="Genomic_DNA"/>
</dbReference>
<feature type="chain" id="PRO_5042942305" description="EF-hand domain-containing protein" evidence="1">
    <location>
        <begin position="21"/>
        <end position="115"/>
    </location>
</feature>
<dbReference type="InterPro" id="IPR018247">
    <property type="entry name" value="EF_Hand_1_Ca_BS"/>
</dbReference>
<dbReference type="PROSITE" id="PS00018">
    <property type="entry name" value="EF_HAND_1"/>
    <property type="match status" value="1"/>
</dbReference>
<name>A0AAN9BVG6_9CAEN</name>
<reference evidence="3 4" key="1">
    <citation type="submission" date="2024-02" db="EMBL/GenBank/DDBJ databases">
        <title>Chromosome-scale genome assembly of the rough periwinkle Littorina saxatilis.</title>
        <authorList>
            <person name="De Jode A."/>
            <person name="Faria R."/>
            <person name="Formenti G."/>
            <person name="Sims Y."/>
            <person name="Smith T.P."/>
            <person name="Tracey A."/>
            <person name="Wood J.M.D."/>
            <person name="Zagrodzka Z.B."/>
            <person name="Johannesson K."/>
            <person name="Butlin R.K."/>
            <person name="Leder E.H."/>
        </authorList>
    </citation>
    <scope>NUCLEOTIDE SEQUENCE [LARGE SCALE GENOMIC DNA]</scope>
    <source>
        <strain evidence="3">Snail1</strain>
        <tissue evidence="3">Muscle</tissue>
    </source>
</reference>
<protein>
    <recommendedName>
        <fullName evidence="2">EF-hand domain-containing protein</fullName>
    </recommendedName>
</protein>
<evidence type="ECO:0000313" key="4">
    <source>
        <dbReference type="Proteomes" id="UP001374579"/>
    </source>
</evidence>
<evidence type="ECO:0000313" key="3">
    <source>
        <dbReference type="EMBL" id="KAK7112302.1"/>
    </source>
</evidence>
<dbReference type="AlphaFoldDB" id="A0AAN9BVG6"/>
<proteinExistence type="predicted"/>
<organism evidence="3 4">
    <name type="scientific">Littorina saxatilis</name>
    <dbReference type="NCBI Taxonomy" id="31220"/>
    <lineage>
        <taxon>Eukaryota</taxon>
        <taxon>Metazoa</taxon>
        <taxon>Spiralia</taxon>
        <taxon>Lophotrochozoa</taxon>
        <taxon>Mollusca</taxon>
        <taxon>Gastropoda</taxon>
        <taxon>Caenogastropoda</taxon>
        <taxon>Littorinimorpha</taxon>
        <taxon>Littorinoidea</taxon>
        <taxon>Littorinidae</taxon>
        <taxon>Littorina</taxon>
    </lineage>
</organism>
<evidence type="ECO:0000259" key="2">
    <source>
        <dbReference type="PROSITE" id="PS50222"/>
    </source>
</evidence>
<accession>A0AAN9BVG6</accession>
<gene>
    <name evidence="3" type="ORF">V1264_011774</name>
</gene>
<keyword evidence="1" id="KW-0732">Signal</keyword>
<dbReference type="InterPro" id="IPR002048">
    <property type="entry name" value="EF_hand_dom"/>
</dbReference>
<keyword evidence="4" id="KW-1185">Reference proteome</keyword>
<dbReference type="Proteomes" id="UP001374579">
    <property type="component" value="Unassembled WGS sequence"/>
</dbReference>
<sequence length="115" mass="12791">MTMLRSAAIMAVFLAALCMAHTLSLGGARDEDEELGTPVKRDGRRITRDRYRMGYMFGKRSNLPDARLLIKTLTGKAIPVEQLSVALQSDQDLARRVARHLDRNGDGYVSVSELL</sequence>
<feature type="signal peptide" evidence="1">
    <location>
        <begin position="1"/>
        <end position="20"/>
    </location>
</feature>
<dbReference type="GO" id="GO:0005509">
    <property type="term" value="F:calcium ion binding"/>
    <property type="evidence" value="ECO:0007669"/>
    <property type="project" value="InterPro"/>
</dbReference>
<comment type="caution">
    <text evidence="3">The sequence shown here is derived from an EMBL/GenBank/DDBJ whole genome shotgun (WGS) entry which is preliminary data.</text>
</comment>
<dbReference type="PROSITE" id="PS50222">
    <property type="entry name" value="EF_HAND_2"/>
    <property type="match status" value="1"/>
</dbReference>